<accession>A0ABR4CIB5</accession>
<feature type="non-terminal residue" evidence="1">
    <location>
        <position position="85"/>
    </location>
</feature>
<keyword evidence="2" id="KW-1185">Reference proteome</keyword>
<organism evidence="1 2">
    <name type="scientific">Oculimacula yallundae</name>
    <dbReference type="NCBI Taxonomy" id="86028"/>
    <lineage>
        <taxon>Eukaryota</taxon>
        <taxon>Fungi</taxon>
        <taxon>Dikarya</taxon>
        <taxon>Ascomycota</taxon>
        <taxon>Pezizomycotina</taxon>
        <taxon>Leotiomycetes</taxon>
        <taxon>Helotiales</taxon>
        <taxon>Ploettnerulaceae</taxon>
        <taxon>Oculimacula</taxon>
    </lineage>
</organism>
<protein>
    <submittedName>
        <fullName evidence="1">Uncharacterized protein</fullName>
    </submittedName>
</protein>
<dbReference type="EMBL" id="JAZHXI010000008">
    <property type="protein sequence ID" value="KAL2068933.1"/>
    <property type="molecule type" value="Genomic_DNA"/>
</dbReference>
<comment type="caution">
    <text evidence="1">The sequence shown here is derived from an EMBL/GenBank/DDBJ whole genome shotgun (WGS) entry which is preliminary data.</text>
</comment>
<dbReference type="Proteomes" id="UP001595075">
    <property type="component" value="Unassembled WGS sequence"/>
</dbReference>
<gene>
    <name evidence="1" type="ORF">VTL71DRAFT_15271</name>
</gene>
<evidence type="ECO:0000313" key="2">
    <source>
        <dbReference type="Proteomes" id="UP001595075"/>
    </source>
</evidence>
<evidence type="ECO:0000313" key="1">
    <source>
        <dbReference type="EMBL" id="KAL2068933.1"/>
    </source>
</evidence>
<name>A0ABR4CIB5_9HELO</name>
<reference evidence="1 2" key="1">
    <citation type="journal article" date="2024" name="Commun. Biol.">
        <title>Comparative genomic analysis of thermophilic fungi reveals convergent evolutionary adaptations and gene losses.</title>
        <authorList>
            <person name="Steindorff A.S."/>
            <person name="Aguilar-Pontes M.V."/>
            <person name="Robinson A.J."/>
            <person name="Andreopoulos B."/>
            <person name="LaButti K."/>
            <person name="Kuo A."/>
            <person name="Mondo S."/>
            <person name="Riley R."/>
            <person name="Otillar R."/>
            <person name="Haridas S."/>
            <person name="Lipzen A."/>
            <person name="Grimwood J."/>
            <person name="Schmutz J."/>
            <person name="Clum A."/>
            <person name="Reid I.D."/>
            <person name="Moisan M.C."/>
            <person name="Butler G."/>
            <person name="Nguyen T.T.M."/>
            <person name="Dewar K."/>
            <person name="Conant G."/>
            <person name="Drula E."/>
            <person name="Henrissat B."/>
            <person name="Hansel C."/>
            <person name="Singer S."/>
            <person name="Hutchinson M.I."/>
            <person name="de Vries R.P."/>
            <person name="Natvig D.O."/>
            <person name="Powell A.J."/>
            <person name="Tsang A."/>
            <person name="Grigoriev I.V."/>
        </authorList>
    </citation>
    <scope>NUCLEOTIDE SEQUENCE [LARGE SCALE GENOMIC DNA]</scope>
    <source>
        <strain evidence="1 2">CBS 494.80</strain>
    </source>
</reference>
<proteinExistence type="predicted"/>
<sequence>MYVHFLSQQITKQTSLSCDYGCDAEKSSALPSVPLLTTLAHRQADPRALLFSFTFTATPNHQTFLSNLRTENSSAYSPYSVKFLT</sequence>